<dbReference type="PANTHER" id="PTHR10666">
    <property type="entry name" value="UBIQUITIN"/>
    <property type="match status" value="1"/>
</dbReference>
<evidence type="ECO:0000256" key="4">
    <source>
        <dbReference type="ARBA" id="ARBA00022490"/>
    </source>
</evidence>
<comment type="similarity">
    <text evidence="3">In the C-terminal section; belongs to the eukaryotic ribosomal protein eL40 family.</text>
</comment>
<evidence type="ECO:0000313" key="8">
    <source>
        <dbReference type="EnsemblPlants" id="AET4Gv20553700.8"/>
    </source>
</evidence>
<dbReference type="GO" id="GO:0003729">
    <property type="term" value="F:mRNA binding"/>
    <property type="evidence" value="ECO:0007669"/>
    <property type="project" value="UniProtKB-ARBA"/>
</dbReference>
<proteinExistence type="inferred from homology"/>
<evidence type="ECO:0000256" key="6">
    <source>
        <dbReference type="ARBA" id="ARBA00023242"/>
    </source>
</evidence>
<dbReference type="InterPro" id="IPR000626">
    <property type="entry name" value="Ubiquitin-like_dom"/>
</dbReference>
<accession>A0A453IGZ1</accession>
<dbReference type="GO" id="GO:0005840">
    <property type="term" value="C:ribosome"/>
    <property type="evidence" value="ECO:0007669"/>
    <property type="project" value="InterPro"/>
</dbReference>
<dbReference type="GO" id="GO:0005737">
    <property type="term" value="C:cytoplasm"/>
    <property type="evidence" value="ECO:0007669"/>
    <property type="project" value="UniProtKB-SubCell"/>
</dbReference>
<dbReference type="InterPro" id="IPR001975">
    <property type="entry name" value="Ribosomal_eL40_dom"/>
</dbReference>
<dbReference type="SUPFAM" id="SSF54236">
    <property type="entry name" value="Ubiquitin-like"/>
    <property type="match status" value="1"/>
</dbReference>
<dbReference type="SMART" id="SM00213">
    <property type="entry name" value="UBQ"/>
    <property type="match status" value="1"/>
</dbReference>
<keyword evidence="9" id="KW-1185">Reference proteome</keyword>
<sequence>THRTERVQNQEQRKTRTVNWALRMQIFVKMPAGKTVTLEVESIYTVDNVKAKIHSEEGVSPEQQRLIFAGKQLDDGCSLADYDIQKDSTLHLLLQLRGGNMWFEPSLRTLAEKYNSDKKICSTMEV</sequence>
<dbReference type="Pfam" id="PF01020">
    <property type="entry name" value="Ribosomal_L40e"/>
    <property type="match status" value="1"/>
</dbReference>
<dbReference type="AlphaFoldDB" id="A0A453IGZ1"/>
<feature type="domain" description="Ubiquitin-like" evidence="7">
    <location>
        <begin position="24"/>
        <end position="99"/>
    </location>
</feature>
<reference evidence="9" key="1">
    <citation type="journal article" date="2014" name="Science">
        <title>Ancient hybridizations among the ancestral genomes of bread wheat.</title>
        <authorList>
            <consortium name="International Wheat Genome Sequencing Consortium,"/>
            <person name="Marcussen T."/>
            <person name="Sandve S.R."/>
            <person name="Heier L."/>
            <person name="Spannagl M."/>
            <person name="Pfeifer M."/>
            <person name="Jakobsen K.S."/>
            <person name="Wulff B.B."/>
            <person name="Steuernagel B."/>
            <person name="Mayer K.F."/>
            <person name="Olsen O.A."/>
        </authorList>
    </citation>
    <scope>NUCLEOTIDE SEQUENCE [LARGE SCALE GENOMIC DNA]</scope>
    <source>
        <strain evidence="9">cv. AL8/78</strain>
    </source>
</reference>
<dbReference type="GO" id="GO:0005634">
    <property type="term" value="C:nucleus"/>
    <property type="evidence" value="ECO:0007669"/>
    <property type="project" value="UniProtKB-SubCell"/>
</dbReference>
<evidence type="ECO:0000256" key="5">
    <source>
        <dbReference type="ARBA" id="ARBA00022499"/>
    </source>
</evidence>
<protein>
    <recommendedName>
        <fullName evidence="7">Ubiquitin-like domain-containing protein</fullName>
    </recommendedName>
</protein>
<dbReference type="Gramene" id="AET4Gv20553700.8">
    <property type="protein sequence ID" value="AET4Gv20553700.8"/>
    <property type="gene ID" value="AET4Gv20553700"/>
</dbReference>
<keyword evidence="4" id="KW-0963">Cytoplasm</keyword>
<dbReference type="Proteomes" id="UP000015105">
    <property type="component" value="Chromosome 4D"/>
</dbReference>
<comment type="subcellular location">
    <subcellularLocation>
        <location evidence="2">Cytoplasm</location>
    </subcellularLocation>
    <subcellularLocation>
        <location evidence="1">Nucleus</location>
    </subcellularLocation>
</comment>
<evidence type="ECO:0000313" key="9">
    <source>
        <dbReference type="Proteomes" id="UP000015105"/>
    </source>
</evidence>
<dbReference type="Pfam" id="PF00240">
    <property type="entry name" value="ubiquitin"/>
    <property type="match status" value="1"/>
</dbReference>
<dbReference type="PRINTS" id="PR00348">
    <property type="entry name" value="UBIQUITIN"/>
</dbReference>
<reference evidence="8" key="3">
    <citation type="journal article" date="2017" name="Nature">
        <title>Genome sequence of the progenitor of the wheat D genome Aegilops tauschii.</title>
        <authorList>
            <person name="Luo M.C."/>
            <person name="Gu Y.Q."/>
            <person name="Puiu D."/>
            <person name="Wang H."/>
            <person name="Twardziok S.O."/>
            <person name="Deal K.R."/>
            <person name="Huo N."/>
            <person name="Zhu T."/>
            <person name="Wang L."/>
            <person name="Wang Y."/>
            <person name="McGuire P.E."/>
            <person name="Liu S."/>
            <person name="Long H."/>
            <person name="Ramasamy R.K."/>
            <person name="Rodriguez J.C."/>
            <person name="Van S.L."/>
            <person name="Yuan L."/>
            <person name="Wang Z."/>
            <person name="Xia Z."/>
            <person name="Xiao L."/>
            <person name="Anderson O.D."/>
            <person name="Ouyang S."/>
            <person name="Liang Y."/>
            <person name="Zimin A.V."/>
            <person name="Pertea G."/>
            <person name="Qi P."/>
            <person name="Bennetzen J.L."/>
            <person name="Dai X."/>
            <person name="Dawson M.W."/>
            <person name="Muller H.G."/>
            <person name="Kugler K."/>
            <person name="Rivarola-Duarte L."/>
            <person name="Spannagl M."/>
            <person name="Mayer K.F.X."/>
            <person name="Lu F.H."/>
            <person name="Bevan M.W."/>
            <person name="Leroy P."/>
            <person name="Li P."/>
            <person name="You F.M."/>
            <person name="Sun Q."/>
            <person name="Liu Z."/>
            <person name="Lyons E."/>
            <person name="Wicker T."/>
            <person name="Salzberg S.L."/>
            <person name="Devos K.M."/>
            <person name="Dvorak J."/>
        </authorList>
    </citation>
    <scope>NUCLEOTIDE SEQUENCE [LARGE SCALE GENOMIC DNA]</scope>
    <source>
        <strain evidence="8">cv. AL8/78</strain>
    </source>
</reference>
<evidence type="ECO:0000256" key="1">
    <source>
        <dbReference type="ARBA" id="ARBA00004123"/>
    </source>
</evidence>
<reference evidence="8" key="5">
    <citation type="journal article" date="2021" name="G3 (Bethesda)">
        <title>Aegilops tauschii genome assembly Aet v5.0 features greater sequence contiguity and improved annotation.</title>
        <authorList>
            <person name="Wang L."/>
            <person name="Zhu T."/>
            <person name="Rodriguez J.C."/>
            <person name="Deal K.R."/>
            <person name="Dubcovsky J."/>
            <person name="McGuire P.E."/>
            <person name="Lux T."/>
            <person name="Spannagl M."/>
            <person name="Mayer K.F.X."/>
            <person name="Baldrich P."/>
            <person name="Meyers B.C."/>
            <person name="Huo N."/>
            <person name="Gu Y.Q."/>
            <person name="Zhou H."/>
            <person name="Devos K.M."/>
            <person name="Bennetzen J.L."/>
            <person name="Unver T."/>
            <person name="Budak H."/>
            <person name="Gulick P.J."/>
            <person name="Galiba G."/>
            <person name="Kalapos B."/>
            <person name="Nelson D.R."/>
            <person name="Li P."/>
            <person name="You F.M."/>
            <person name="Luo M.C."/>
            <person name="Dvorak J."/>
        </authorList>
    </citation>
    <scope>NUCLEOTIDE SEQUENCE [LARGE SCALE GENOMIC DNA]</scope>
    <source>
        <strain evidence="8">cv. AL8/78</strain>
    </source>
</reference>
<dbReference type="GO" id="GO:0003735">
    <property type="term" value="F:structural constituent of ribosome"/>
    <property type="evidence" value="ECO:0007669"/>
    <property type="project" value="InterPro"/>
</dbReference>
<reference evidence="9" key="2">
    <citation type="journal article" date="2017" name="Nat. Plants">
        <title>The Aegilops tauschii genome reveals multiple impacts of transposons.</title>
        <authorList>
            <person name="Zhao G."/>
            <person name="Zou C."/>
            <person name="Li K."/>
            <person name="Wang K."/>
            <person name="Li T."/>
            <person name="Gao L."/>
            <person name="Zhang X."/>
            <person name="Wang H."/>
            <person name="Yang Z."/>
            <person name="Liu X."/>
            <person name="Jiang W."/>
            <person name="Mao L."/>
            <person name="Kong X."/>
            <person name="Jiao Y."/>
            <person name="Jia J."/>
        </authorList>
    </citation>
    <scope>NUCLEOTIDE SEQUENCE [LARGE SCALE GENOMIC DNA]</scope>
    <source>
        <strain evidence="9">cv. AL8/78</strain>
    </source>
</reference>
<keyword evidence="6" id="KW-0539">Nucleus</keyword>
<dbReference type="PROSITE" id="PS50053">
    <property type="entry name" value="UBIQUITIN_2"/>
    <property type="match status" value="1"/>
</dbReference>
<evidence type="ECO:0000256" key="2">
    <source>
        <dbReference type="ARBA" id="ARBA00004496"/>
    </source>
</evidence>
<dbReference type="FunFam" id="3.10.20.90:FF:000222">
    <property type="entry name" value="Polyubiquitin 5"/>
    <property type="match status" value="1"/>
</dbReference>
<reference evidence="8" key="4">
    <citation type="submission" date="2019-03" db="UniProtKB">
        <authorList>
            <consortium name="EnsemblPlants"/>
        </authorList>
    </citation>
    <scope>IDENTIFICATION</scope>
</reference>
<organism evidence="8 9">
    <name type="scientific">Aegilops tauschii subsp. strangulata</name>
    <name type="common">Goatgrass</name>
    <dbReference type="NCBI Taxonomy" id="200361"/>
    <lineage>
        <taxon>Eukaryota</taxon>
        <taxon>Viridiplantae</taxon>
        <taxon>Streptophyta</taxon>
        <taxon>Embryophyta</taxon>
        <taxon>Tracheophyta</taxon>
        <taxon>Spermatophyta</taxon>
        <taxon>Magnoliopsida</taxon>
        <taxon>Liliopsida</taxon>
        <taxon>Poales</taxon>
        <taxon>Poaceae</taxon>
        <taxon>BOP clade</taxon>
        <taxon>Pooideae</taxon>
        <taxon>Triticodae</taxon>
        <taxon>Triticeae</taxon>
        <taxon>Triticinae</taxon>
        <taxon>Aegilops</taxon>
    </lineage>
</organism>
<evidence type="ECO:0000259" key="7">
    <source>
        <dbReference type="PROSITE" id="PS50053"/>
    </source>
</evidence>
<dbReference type="GO" id="GO:0006412">
    <property type="term" value="P:translation"/>
    <property type="evidence" value="ECO:0007669"/>
    <property type="project" value="InterPro"/>
</dbReference>
<dbReference type="Gene3D" id="3.10.20.90">
    <property type="entry name" value="Phosphatidylinositol 3-kinase Catalytic Subunit, Chain A, domain 1"/>
    <property type="match status" value="1"/>
</dbReference>
<evidence type="ECO:0000256" key="3">
    <source>
        <dbReference type="ARBA" id="ARBA00010570"/>
    </source>
</evidence>
<dbReference type="EnsemblPlants" id="AET4Gv20553700.8">
    <property type="protein sequence ID" value="AET4Gv20553700.8"/>
    <property type="gene ID" value="AET4Gv20553700"/>
</dbReference>
<name>A0A453IGZ1_AEGTS</name>
<dbReference type="InterPro" id="IPR019956">
    <property type="entry name" value="Ubiquitin_dom"/>
</dbReference>
<keyword evidence="5" id="KW-1017">Isopeptide bond</keyword>
<dbReference type="InterPro" id="IPR029071">
    <property type="entry name" value="Ubiquitin-like_domsf"/>
</dbReference>
<dbReference type="InterPro" id="IPR050158">
    <property type="entry name" value="Ubiquitin_ubiquitin-like"/>
</dbReference>